<feature type="transmembrane region" description="Helical" evidence="1">
    <location>
        <begin position="357"/>
        <end position="380"/>
    </location>
</feature>
<gene>
    <name evidence="2" type="ORF">F3F73_07555</name>
</gene>
<feature type="transmembrane region" description="Helical" evidence="1">
    <location>
        <begin position="243"/>
        <end position="263"/>
    </location>
</feature>
<evidence type="ECO:0000313" key="3">
    <source>
        <dbReference type="Proteomes" id="UP000422221"/>
    </source>
</evidence>
<dbReference type="Proteomes" id="UP000422221">
    <property type="component" value="Unassembled WGS sequence"/>
</dbReference>
<keyword evidence="1" id="KW-0812">Transmembrane</keyword>
<feature type="transmembrane region" description="Helical" evidence="1">
    <location>
        <begin position="203"/>
        <end position="231"/>
    </location>
</feature>
<sequence length="430" mass="50490">MLLALFILLLIIAIVLYISDKKIISSIIFFFFLFDSFQLIPEEWVGLKTLDLAIIYICVLFIYGLFQYDNYIPKNKTILAISLFLGFICFEMLLSHYYYSIGWGEIIRTGRQHILLLSYFVFRKVNRQELDIILKVLFIIVIFESFLFTIQMFTGIGILNGKEVYAKVGSLYRFYNISLMHYFFVFYAIFYNPFKGFWKHITMLIVVITIFFPMHRSLDMTFVVLLILGILWKKKVFNSAKKIAITCSCFFLLLIVASAYISVRTMEDINKVAAGDFQEFEDIQASSEATFLFRVGHFYERYTTVLENTVSKWFGLGFMTEGSSYTENHFDFIIGLDSKEGGIEQVNTPDISWSILIIRYGIVGTLLFIIFYFYFVGYYVQYRNKSTINMVMVLYLLLIFSNSLTSDLLYKMNMLIFPLIYMNQYEEEIS</sequence>
<keyword evidence="1" id="KW-0472">Membrane</keyword>
<reference evidence="2 3" key="1">
    <citation type="journal article" date="2019" name="Nat. Med.">
        <title>A library of human gut bacterial isolates paired with longitudinal multiomics data enables mechanistic microbiome research.</title>
        <authorList>
            <person name="Poyet M."/>
            <person name="Groussin M."/>
            <person name="Gibbons S.M."/>
            <person name="Avila-Pacheco J."/>
            <person name="Jiang X."/>
            <person name="Kearney S.M."/>
            <person name="Perrotta A.R."/>
            <person name="Berdy B."/>
            <person name="Zhao S."/>
            <person name="Lieberman T.D."/>
            <person name="Swanson P.K."/>
            <person name="Smith M."/>
            <person name="Roesemann S."/>
            <person name="Alexander J.E."/>
            <person name="Rich S.A."/>
            <person name="Livny J."/>
            <person name="Vlamakis H."/>
            <person name="Clish C."/>
            <person name="Bullock K."/>
            <person name="Deik A."/>
            <person name="Scott J."/>
            <person name="Pierce K.A."/>
            <person name="Xavier R.J."/>
            <person name="Alm E.J."/>
        </authorList>
    </citation>
    <scope>NUCLEOTIDE SEQUENCE [LARGE SCALE GENOMIC DNA]</scope>
    <source>
        <strain evidence="2 3">BIOML-A10</strain>
    </source>
</reference>
<dbReference type="AlphaFoldDB" id="A0A7J4XK18"/>
<evidence type="ECO:0000256" key="1">
    <source>
        <dbReference type="SAM" id="Phobius"/>
    </source>
</evidence>
<protein>
    <recommendedName>
        <fullName evidence="4">O-antigen ligase family protein</fullName>
    </recommendedName>
</protein>
<evidence type="ECO:0008006" key="4">
    <source>
        <dbReference type="Google" id="ProtNLM"/>
    </source>
</evidence>
<proteinExistence type="predicted"/>
<feature type="transmembrane region" description="Helical" evidence="1">
    <location>
        <begin position="45"/>
        <end position="66"/>
    </location>
</feature>
<feature type="transmembrane region" description="Helical" evidence="1">
    <location>
        <begin position="78"/>
        <end position="99"/>
    </location>
</feature>
<feature type="transmembrane region" description="Helical" evidence="1">
    <location>
        <begin position="392"/>
        <end position="410"/>
    </location>
</feature>
<evidence type="ECO:0000313" key="2">
    <source>
        <dbReference type="EMBL" id="KAA3766723.1"/>
    </source>
</evidence>
<comment type="caution">
    <text evidence="2">The sequence shown here is derived from an EMBL/GenBank/DDBJ whole genome shotgun (WGS) entry which is preliminary data.</text>
</comment>
<dbReference type="RefSeq" id="WP_055294460.1">
    <property type="nucleotide sequence ID" value="NZ_CAXSTI010000006.1"/>
</dbReference>
<feature type="transmembrane region" description="Helical" evidence="1">
    <location>
        <begin position="132"/>
        <end position="159"/>
    </location>
</feature>
<dbReference type="GeneID" id="93117316"/>
<name>A0A7J4XK18_9BACE</name>
<accession>A0A7J4XK18</accession>
<feature type="transmembrane region" description="Helical" evidence="1">
    <location>
        <begin position="171"/>
        <end position="191"/>
    </location>
</feature>
<keyword evidence="1" id="KW-1133">Transmembrane helix</keyword>
<dbReference type="EMBL" id="VWMK01000006">
    <property type="protein sequence ID" value="KAA3766723.1"/>
    <property type="molecule type" value="Genomic_DNA"/>
</dbReference>
<organism evidence="2 3">
    <name type="scientific">Bacteroides salyersiae</name>
    <dbReference type="NCBI Taxonomy" id="291644"/>
    <lineage>
        <taxon>Bacteria</taxon>
        <taxon>Pseudomonadati</taxon>
        <taxon>Bacteroidota</taxon>
        <taxon>Bacteroidia</taxon>
        <taxon>Bacteroidales</taxon>
        <taxon>Bacteroidaceae</taxon>
        <taxon>Bacteroides</taxon>
    </lineage>
</organism>